<evidence type="ECO:0000313" key="2">
    <source>
        <dbReference type="EMBL" id="MFC5860824.1"/>
    </source>
</evidence>
<dbReference type="RefSeq" id="WP_263335028.1">
    <property type="nucleotide sequence ID" value="NZ_JAGSYH010000002.1"/>
</dbReference>
<comment type="caution">
    <text evidence="2">The sequence shown here is derived from an EMBL/GenBank/DDBJ whole genome shotgun (WGS) entry which is preliminary data.</text>
</comment>
<feature type="compositionally biased region" description="Basic residues" evidence="1">
    <location>
        <begin position="73"/>
        <end position="82"/>
    </location>
</feature>
<feature type="region of interest" description="Disordered" evidence="1">
    <location>
        <begin position="31"/>
        <end position="82"/>
    </location>
</feature>
<sequence>MAIETIIAQLDAEIARLYQVRNLLSSTGKVEGKINTTNGTVTRKTRSSASGKGKGKRVLSPEARKAIADAQRRRWAAQKAKG</sequence>
<organism evidence="2 3">
    <name type="scientific">Acidicapsa dinghuensis</name>
    <dbReference type="NCBI Taxonomy" id="2218256"/>
    <lineage>
        <taxon>Bacteria</taxon>
        <taxon>Pseudomonadati</taxon>
        <taxon>Acidobacteriota</taxon>
        <taxon>Terriglobia</taxon>
        <taxon>Terriglobales</taxon>
        <taxon>Acidobacteriaceae</taxon>
        <taxon>Acidicapsa</taxon>
    </lineage>
</organism>
<dbReference type="Proteomes" id="UP001596091">
    <property type="component" value="Unassembled WGS sequence"/>
</dbReference>
<proteinExistence type="predicted"/>
<feature type="compositionally biased region" description="Basic and acidic residues" evidence="1">
    <location>
        <begin position="62"/>
        <end position="72"/>
    </location>
</feature>
<accession>A0ABW1E923</accession>
<protein>
    <recommendedName>
        <fullName evidence="4">Histone H1</fullName>
    </recommendedName>
</protein>
<keyword evidence="3" id="KW-1185">Reference proteome</keyword>
<gene>
    <name evidence="2" type="ORF">ACFPT7_00800</name>
</gene>
<reference evidence="3" key="1">
    <citation type="journal article" date="2019" name="Int. J. Syst. Evol. Microbiol.">
        <title>The Global Catalogue of Microorganisms (GCM) 10K type strain sequencing project: providing services to taxonomists for standard genome sequencing and annotation.</title>
        <authorList>
            <consortium name="The Broad Institute Genomics Platform"/>
            <consortium name="The Broad Institute Genome Sequencing Center for Infectious Disease"/>
            <person name="Wu L."/>
            <person name="Ma J."/>
        </authorList>
    </citation>
    <scope>NUCLEOTIDE SEQUENCE [LARGE SCALE GENOMIC DNA]</scope>
    <source>
        <strain evidence="3">JCM 4087</strain>
    </source>
</reference>
<dbReference type="EMBL" id="JBHSPH010000001">
    <property type="protein sequence ID" value="MFC5860824.1"/>
    <property type="molecule type" value="Genomic_DNA"/>
</dbReference>
<name>A0ABW1E923_9BACT</name>
<evidence type="ECO:0000256" key="1">
    <source>
        <dbReference type="SAM" id="MobiDB-lite"/>
    </source>
</evidence>
<evidence type="ECO:0000313" key="3">
    <source>
        <dbReference type="Proteomes" id="UP001596091"/>
    </source>
</evidence>
<evidence type="ECO:0008006" key="4">
    <source>
        <dbReference type="Google" id="ProtNLM"/>
    </source>
</evidence>
<feature type="compositionally biased region" description="Polar residues" evidence="1">
    <location>
        <begin position="31"/>
        <end position="50"/>
    </location>
</feature>